<protein>
    <submittedName>
        <fullName evidence="1">Thioredoxin</fullName>
    </submittedName>
</protein>
<evidence type="ECO:0000313" key="2">
    <source>
        <dbReference type="Proteomes" id="UP001164539"/>
    </source>
</evidence>
<proteinExistence type="predicted"/>
<comment type="caution">
    <text evidence="1">The sequence shown here is derived from an EMBL/GenBank/DDBJ whole genome shotgun (WGS) entry which is preliminary data.</text>
</comment>
<organism evidence="1 2">
    <name type="scientific">Melia azedarach</name>
    <name type="common">Chinaberry tree</name>
    <dbReference type="NCBI Taxonomy" id="155640"/>
    <lineage>
        <taxon>Eukaryota</taxon>
        <taxon>Viridiplantae</taxon>
        <taxon>Streptophyta</taxon>
        <taxon>Embryophyta</taxon>
        <taxon>Tracheophyta</taxon>
        <taxon>Spermatophyta</taxon>
        <taxon>Magnoliopsida</taxon>
        <taxon>eudicotyledons</taxon>
        <taxon>Gunneridae</taxon>
        <taxon>Pentapetalae</taxon>
        <taxon>rosids</taxon>
        <taxon>malvids</taxon>
        <taxon>Sapindales</taxon>
        <taxon>Meliaceae</taxon>
        <taxon>Melia</taxon>
    </lineage>
</organism>
<name>A0ACC1YR15_MELAZ</name>
<keyword evidence="2" id="KW-1185">Reference proteome</keyword>
<dbReference type="EMBL" id="CM051395">
    <property type="protein sequence ID" value="KAJ4726155.1"/>
    <property type="molecule type" value="Genomic_DNA"/>
</dbReference>
<dbReference type="Proteomes" id="UP001164539">
    <property type="component" value="Chromosome 2"/>
</dbReference>
<sequence length="125" mass="14127">MQGNGAQEMKSRVAKVDSEKSWDLFMTQATNQGCPVVVHFTAAWCMPSVTMNPFFEELSLTYQHILFLSLDVDEVKEVASKMEIKAMPTFLFMKEGALLDKLVGANPQEISTRIRAFIRAIRSHN</sequence>
<accession>A0ACC1YR15</accession>
<evidence type="ECO:0000313" key="1">
    <source>
        <dbReference type="EMBL" id="KAJ4726155.1"/>
    </source>
</evidence>
<gene>
    <name evidence="1" type="ORF">OWV82_004913</name>
</gene>
<reference evidence="1 2" key="1">
    <citation type="journal article" date="2023" name="Science">
        <title>Complex scaffold remodeling in plant triterpene biosynthesis.</title>
        <authorList>
            <person name="De La Pena R."/>
            <person name="Hodgson H."/>
            <person name="Liu J.C."/>
            <person name="Stephenson M.J."/>
            <person name="Martin A.C."/>
            <person name="Owen C."/>
            <person name="Harkess A."/>
            <person name="Leebens-Mack J."/>
            <person name="Jimenez L.E."/>
            <person name="Osbourn A."/>
            <person name="Sattely E.S."/>
        </authorList>
    </citation>
    <scope>NUCLEOTIDE SEQUENCE [LARGE SCALE GENOMIC DNA]</scope>
    <source>
        <strain evidence="2">cv. JPN11</strain>
        <tissue evidence="1">Leaf</tissue>
    </source>
</reference>